<dbReference type="RefSeq" id="WP_146662420.1">
    <property type="nucleotide sequence ID" value="NZ_CP019791.1"/>
</dbReference>
<dbReference type="FunFam" id="1.10.240.10:FF:000005">
    <property type="entry name" value="Tryptophan--tRNA ligase"/>
    <property type="match status" value="1"/>
</dbReference>
<keyword evidence="3 8" id="KW-0547">Nucleotide-binding</keyword>
<dbReference type="InterPro" id="IPR050203">
    <property type="entry name" value="Trp-tRNA_synthetase"/>
</dbReference>
<feature type="short sequence motif" description="'KMSKS' region" evidence="8">
    <location>
        <begin position="189"/>
        <end position="193"/>
    </location>
</feature>
<comment type="similarity">
    <text evidence="1 8 9">Belongs to the class-I aminoacyl-tRNA synthetase family.</text>
</comment>
<keyword evidence="4 8" id="KW-0067">ATP-binding</keyword>
<dbReference type="NCBIfam" id="TIGR00233">
    <property type="entry name" value="trpS"/>
    <property type="match status" value="1"/>
</dbReference>
<feature type="binding site" evidence="8">
    <location>
        <begin position="8"/>
        <end position="10"/>
    </location>
    <ligand>
        <name>ATP</name>
        <dbReference type="ChEBI" id="CHEBI:30616"/>
    </ligand>
</feature>
<evidence type="ECO:0000256" key="5">
    <source>
        <dbReference type="ARBA" id="ARBA00022917"/>
    </source>
</evidence>
<proteinExistence type="inferred from homology"/>
<keyword evidence="5 8" id="KW-0648">Protein biosynthesis</keyword>
<dbReference type="InterPro" id="IPR002306">
    <property type="entry name" value="Trp-tRNA-ligase"/>
</dbReference>
<dbReference type="STRING" id="1936003.STSP2_02157"/>
<dbReference type="InterPro" id="IPR002305">
    <property type="entry name" value="aa-tRNA-synth_Ic"/>
</dbReference>
<dbReference type="GO" id="GO:0005524">
    <property type="term" value="F:ATP binding"/>
    <property type="evidence" value="ECO:0007669"/>
    <property type="project" value="UniProtKB-UniRule"/>
</dbReference>
<keyword evidence="6 8" id="KW-0030">Aminoacyl-tRNA synthetase</keyword>
<evidence type="ECO:0000256" key="9">
    <source>
        <dbReference type="RuleBase" id="RU363036"/>
    </source>
</evidence>
<dbReference type="Pfam" id="PF00579">
    <property type="entry name" value="tRNA-synt_1b"/>
    <property type="match status" value="1"/>
</dbReference>
<organism evidence="10 11">
    <name type="scientific">Anaerohalosphaera lusitana</name>
    <dbReference type="NCBI Taxonomy" id="1936003"/>
    <lineage>
        <taxon>Bacteria</taxon>
        <taxon>Pseudomonadati</taxon>
        <taxon>Planctomycetota</taxon>
        <taxon>Phycisphaerae</taxon>
        <taxon>Sedimentisphaerales</taxon>
        <taxon>Anaerohalosphaeraceae</taxon>
        <taxon>Anaerohalosphaera</taxon>
    </lineage>
</organism>
<comment type="subcellular location">
    <subcellularLocation>
        <location evidence="8">Cytoplasm</location>
    </subcellularLocation>
</comment>
<keyword evidence="2 8" id="KW-0436">Ligase</keyword>
<comment type="catalytic activity">
    <reaction evidence="7 8">
        <text>tRNA(Trp) + L-tryptophan + ATP = L-tryptophyl-tRNA(Trp) + AMP + diphosphate + H(+)</text>
        <dbReference type="Rhea" id="RHEA:24080"/>
        <dbReference type="Rhea" id="RHEA-COMP:9671"/>
        <dbReference type="Rhea" id="RHEA-COMP:9705"/>
        <dbReference type="ChEBI" id="CHEBI:15378"/>
        <dbReference type="ChEBI" id="CHEBI:30616"/>
        <dbReference type="ChEBI" id="CHEBI:33019"/>
        <dbReference type="ChEBI" id="CHEBI:57912"/>
        <dbReference type="ChEBI" id="CHEBI:78442"/>
        <dbReference type="ChEBI" id="CHEBI:78535"/>
        <dbReference type="ChEBI" id="CHEBI:456215"/>
        <dbReference type="EC" id="6.1.1.2"/>
    </reaction>
</comment>
<dbReference type="Gene3D" id="1.10.240.10">
    <property type="entry name" value="Tyrosyl-Transfer RNA Synthetase"/>
    <property type="match status" value="1"/>
</dbReference>
<feature type="binding site" evidence="8">
    <location>
        <begin position="189"/>
        <end position="193"/>
    </location>
    <ligand>
        <name>ATP</name>
        <dbReference type="ChEBI" id="CHEBI:30616"/>
    </ligand>
</feature>
<evidence type="ECO:0000256" key="1">
    <source>
        <dbReference type="ARBA" id="ARBA00005594"/>
    </source>
</evidence>
<feature type="binding site" evidence="8">
    <location>
        <position position="182"/>
    </location>
    <ligand>
        <name>ATP</name>
        <dbReference type="ChEBI" id="CHEBI:30616"/>
    </ligand>
</feature>
<evidence type="ECO:0000256" key="8">
    <source>
        <dbReference type="HAMAP-Rule" id="MF_00140"/>
    </source>
</evidence>
<feature type="short sequence motif" description="'HIGH' region" evidence="8">
    <location>
        <begin position="9"/>
        <end position="17"/>
    </location>
</feature>
<dbReference type="InterPro" id="IPR001412">
    <property type="entry name" value="aa-tRNA-synth_I_CS"/>
</dbReference>
<dbReference type="PROSITE" id="PS00178">
    <property type="entry name" value="AA_TRNA_LIGASE_I"/>
    <property type="match status" value="1"/>
</dbReference>
<dbReference type="EC" id="6.1.1.2" evidence="8"/>
<dbReference type="CDD" id="cd00806">
    <property type="entry name" value="TrpRS_core"/>
    <property type="match status" value="1"/>
</dbReference>
<dbReference type="KEGG" id="alus:STSP2_02157"/>
<evidence type="ECO:0000256" key="6">
    <source>
        <dbReference type="ARBA" id="ARBA00023146"/>
    </source>
</evidence>
<evidence type="ECO:0000256" key="3">
    <source>
        <dbReference type="ARBA" id="ARBA00022741"/>
    </source>
</evidence>
<feature type="binding site" evidence="8">
    <location>
        <begin position="143"/>
        <end position="145"/>
    </location>
    <ligand>
        <name>ATP</name>
        <dbReference type="ChEBI" id="CHEBI:30616"/>
    </ligand>
</feature>
<comment type="function">
    <text evidence="8">Catalyzes the attachment of tryptophan to tRNA(Trp).</text>
</comment>
<dbReference type="PANTHER" id="PTHR43766:SF1">
    <property type="entry name" value="TRYPTOPHAN--TRNA LIGASE, MITOCHONDRIAL"/>
    <property type="match status" value="1"/>
</dbReference>
<comment type="subunit">
    <text evidence="8">Homodimer.</text>
</comment>
<accession>A0A1U9NM40</accession>
<dbReference type="InterPro" id="IPR024109">
    <property type="entry name" value="Trp-tRNA-ligase_bac-type"/>
</dbReference>
<dbReference type="GO" id="GO:0005829">
    <property type="term" value="C:cytosol"/>
    <property type="evidence" value="ECO:0007669"/>
    <property type="project" value="TreeGrafter"/>
</dbReference>
<feature type="binding site" evidence="8">
    <location>
        <begin position="16"/>
        <end position="17"/>
    </location>
    <ligand>
        <name>ATP</name>
        <dbReference type="ChEBI" id="CHEBI:30616"/>
    </ligand>
</feature>
<dbReference type="InterPro" id="IPR014729">
    <property type="entry name" value="Rossmann-like_a/b/a_fold"/>
</dbReference>
<keyword evidence="8" id="KW-0963">Cytoplasm</keyword>
<dbReference type="PRINTS" id="PR01039">
    <property type="entry name" value="TRNASYNTHTRP"/>
</dbReference>
<protein>
    <recommendedName>
        <fullName evidence="8">Tryptophan--tRNA ligase</fullName>
        <ecNumber evidence="8">6.1.1.2</ecNumber>
    </recommendedName>
    <alternativeName>
        <fullName evidence="8">Tryptophanyl-tRNA synthetase</fullName>
        <shortName evidence="8">TrpRS</shortName>
    </alternativeName>
</protein>
<dbReference type="PANTHER" id="PTHR43766">
    <property type="entry name" value="TRYPTOPHAN--TRNA LIGASE, MITOCHONDRIAL"/>
    <property type="match status" value="1"/>
</dbReference>
<feature type="binding site" evidence="8">
    <location>
        <position position="131"/>
    </location>
    <ligand>
        <name>L-tryptophan</name>
        <dbReference type="ChEBI" id="CHEBI:57912"/>
    </ligand>
</feature>
<evidence type="ECO:0000256" key="4">
    <source>
        <dbReference type="ARBA" id="ARBA00022840"/>
    </source>
</evidence>
<dbReference type="Proteomes" id="UP000189674">
    <property type="component" value="Chromosome"/>
</dbReference>
<dbReference type="GO" id="GO:0006436">
    <property type="term" value="P:tryptophanyl-tRNA aminoacylation"/>
    <property type="evidence" value="ECO:0007669"/>
    <property type="project" value="UniProtKB-UniRule"/>
</dbReference>
<evidence type="ECO:0000313" key="10">
    <source>
        <dbReference type="EMBL" id="AQT68979.1"/>
    </source>
</evidence>
<reference evidence="11" key="1">
    <citation type="submission" date="2017-02" db="EMBL/GenBank/DDBJ databases">
        <title>Comparative genomics and description of representatives of a novel lineage of planctomycetes thriving in anoxic sediments.</title>
        <authorList>
            <person name="Spring S."/>
            <person name="Bunk B."/>
            <person name="Sproer C."/>
        </authorList>
    </citation>
    <scope>NUCLEOTIDE SEQUENCE [LARGE SCALE GENOMIC DNA]</scope>
    <source>
        <strain evidence="11">ST-NAGAB-D1</strain>
    </source>
</reference>
<dbReference type="SUPFAM" id="SSF52374">
    <property type="entry name" value="Nucleotidylyl transferase"/>
    <property type="match status" value="1"/>
</dbReference>
<dbReference type="OrthoDB" id="9801042at2"/>
<dbReference type="AlphaFoldDB" id="A0A1U9NM40"/>
<evidence type="ECO:0000256" key="2">
    <source>
        <dbReference type="ARBA" id="ARBA00022598"/>
    </source>
</evidence>
<name>A0A1U9NM40_9BACT</name>
<sequence length="323" mass="36548">MRVLSGIQPSGKLHIGNFFGAMRQHLQLQADNEGFYFIADYHALTTNPQADELRQRCLDVAMDYLALGLDPEKTVFWRQSDVPEVTELAWILSCVTPMGLLQRCTSYKDKVAQGLSPNHGLFAYPVLQAADIVAFDSECVPVGQDQKQHIEVTRDIAQRFNNMYGEVFVLPDEHILESVAVVPGVDGRKMSKSYDNTIEIFEPENKVKKKVMRIKTDSTPVEEPKDPDQCSIFAMLKLVAEKDELAEWREKYEKGGTGYGTVKKRVVELLHDYFRPYRNKRAELEDNQDYVKKVLADGAERARAVARTTLDKVRDAVGMGGLD</sequence>
<gene>
    <name evidence="8 10" type="primary">trpS</name>
    <name evidence="10" type="ORF">STSP2_02157</name>
</gene>
<evidence type="ECO:0000256" key="7">
    <source>
        <dbReference type="ARBA" id="ARBA00049929"/>
    </source>
</evidence>
<dbReference type="EMBL" id="CP019791">
    <property type="protein sequence ID" value="AQT68979.1"/>
    <property type="molecule type" value="Genomic_DNA"/>
</dbReference>
<evidence type="ECO:0000313" key="11">
    <source>
        <dbReference type="Proteomes" id="UP000189674"/>
    </source>
</evidence>
<dbReference type="Gene3D" id="3.40.50.620">
    <property type="entry name" value="HUPs"/>
    <property type="match status" value="1"/>
</dbReference>
<keyword evidence="11" id="KW-1185">Reference proteome</keyword>
<dbReference type="GO" id="GO:0004830">
    <property type="term" value="F:tryptophan-tRNA ligase activity"/>
    <property type="evidence" value="ECO:0007669"/>
    <property type="project" value="UniProtKB-UniRule"/>
</dbReference>
<dbReference type="HAMAP" id="MF_00140_B">
    <property type="entry name" value="Trp_tRNA_synth_B"/>
    <property type="match status" value="1"/>
</dbReference>